<evidence type="ECO:0000313" key="2">
    <source>
        <dbReference type="Proteomes" id="UP000271626"/>
    </source>
</evidence>
<evidence type="ECO:0000313" key="1">
    <source>
        <dbReference type="EMBL" id="VDR40390.1"/>
    </source>
</evidence>
<dbReference type="EMBL" id="LR131273">
    <property type="protein sequence ID" value="VDR40390.1"/>
    <property type="molecule type" value="Genomic_DNA"/>
</dbReference>
<sequence>MFNTINFDTADLRPVLITGPARTTRAREFIDAIVAASSGTVTVARRLDEITDAVINPSTSKLVGVLDTAALSIREDLRGLLSSAQAAGVQLLVLSRTVEAVPDELRAYLREVAA</sequence>
<reference evidence="1 2" key="1">
    <citation type="submission" date="2018-12" db="EMBL/GenBank/DDBJ databases">
        <authorList>
            <consortium name="Pathogen Informatics"/>
        </authorList>
    </citation>
    <scope>NUCLEOTIDE SEQUENCE [LARGE SCALE GENOMIC DNA]</scope>
    <source>
        <strain evidence="1 2">NCTC10741</strain>
    </source>
</reference>
<dbReference type="RefSeq" id="WP_126197382.1">
    <property type="nucleotide sequence ID" value="NZ_CP085954.1"/>
</dbReference>
<dbReference type="Proteomes" id="UP000271626">
    <property type="component" value="Chromosome"/>
</dbReference>
<protein>
    <submittedName>
        <fullName evidence="1">Uncharacterized protein</fullName>
    </submittedName>
</protein>
<gene>
    <name evidence="1" type="ORF">NCTC10741_03548</name>
</gene>
<name>A0A3P8MCC5_TSUPA</name>
<organism evidence="1 2">
    <name type="scientific">Tsukamurella paurometabola</name>
    <name type="common">Corynebacterium paurometabolum</name>
    <dbReference type="NCBI Taxonomy" id="2061"/>
    <lineage>
        <taxon>Bacteria</taxon>
        <taxon>Bacillati</taxon>
        <taxon>Actinomycetota</taxon>
        <taxon>Actinomycetes</taxon>
        <taxon>Mycobacteriales</taxon>
        <taxon>Tsukamurellaceae</taxon>
        <taxon>Tsukamurella</taxon>
    </lineage>
</organism>
<proteinExistence type="predicted"/>
<accession>A0A3P8MCC5</accession>
<dbReference type="AlphaFoldDB" id="A0A3P8MCC5"/>